<feature type="region of interest" description="Disordered" evidence="1">
    <location>
        <begin position="1"/>
        <end position="47"/>
    </location>
</feature>
<dbReference type="Proteomes" id="UP001420932">
    <property type="component" value="Unassembled WGS sequence"/>
</dbReference>
<gene>
    <name evidence="2" type="ORF">Syun_025526</name>
</gene>
<organism evidence="2 3">
    <name type="scientific">Stephania yunnanensis</name>
    <dbReference type="NCBI Taxonomy" id="152371"/>
    <lineage>
        <taxon>Eukaryota</taxon>
        <taxon>Viridiplantae</taxon>
        <taxon>Streptophyta</taxon>
        <taxon>Embryophyta</taxon>
        <taxon>Tracheophyta</taxon>
        <taxon>Spermatophyta</taxon>
        <taxon>Magnoliopsida</taxon>
        <taxon>Ranunculales</taxon>
        <taxon>Menispermaceae</taxon>
        <taxon>Menispermoideae</taxon>
        <taxon>Cissampelideae</taxon>
        <taxon>Stephania</taxon>
    </lineage>
</organism>
<evidence type="ECO:0000256" key="1">
    <source>
        <dbReference type="SAM" id="MobiDB-lite"/>
    </source>
</evidence>
<keyword evidence="3" id="KW-1185">Reference proteome</keyword>
<evidence type="ECO:0000313" key="3">
    <source>
        <dbReference type="Proteomes" id="UP001420932"/>
    </source>
</evidence>
<dbReference type="EMBL" id="JBBNAF010000011">
    <property type="protein sequence ID" value="KAK9098481.1"/>
    <property type="molecule type" value="Genomic_DNA"/>
</dbReference>
<reference evidence="2 3" key="1">
    <citation type="submission" date="2024-01" db="EMBL/GenBank/DDBJ databases">
        <title>Genome assemblies of Stephania.</title>
        <authorList>
            <person name="Yang L."/>
        </authorList>
    </citation>
    <scope>NUCLEOTIDE SEQUENCE [LARGE SCALE GENOMIC DNA]</scope>
    <source>
        <strain evidence="2">YNDBR</strain>
        <tissue evidence="2">Leaf</tissue>
    </source>
</reference>
<feature type="compositionally biased region" description="Polar residues" evidence="1">
    <location>
        <begin position="1"/>
        <end position="10"/>
    </location>
</feature>
<name>A0AAP0ERU1_9MAGN</name>
<dbReference type="AlphaFoldDB" id="A0AAP0ERU1"/>
<accession>A0AAP0ERU1</accession>
<evidence type="ECO:0000313" key="2">
    <source>
        <dbReference type="EMBL" id="KAK9098481.1"/>
    </source>
</evidence>
<comment type="caution">
    <text evidence="2">The sequence shown here is derived from an EMBL/GenBank/DDBJ whole genome shotgun (WGS) entry which is preliminary data.</text>
</comment>
<sequence>MNEQGRNNVSAEKMNIKREQHDGAFSPTKPYLESRADPPSPKRQGSLTCVESKELPCCADGTSLRGAGGLLINKGGPGPCQAYPWERLGTTLGKAHGSARVVNPGNSKILVLYLQMRINISQCSSRRKERTDKTRRTLIMKKGKSPASNRFKPLASPEPHCFFGSANLFIRSCQRYMSLFHHLQKEELQFMYSNDTCLPLPGTKVEGWDLVNLPRGRSSTSRLKSRMGDHPSVAEVAASVLQIYVDE</sequence>
<proteinExistence type="predicted"/>
<protein>
    <submittedName>
        <fullName evidence="2">Uncharacterized protein</fullName>
    </submittedName>
</protein>